<dbReference type="PROSITE" id="PS50937">
    <property type="entry name" value="HTH_MERR_2"/>
    <property type="match status" value="1"/>
</dbReference>
<gene>
    <name evidence="3" type="ORF">SAMN05216378_1141</name>
</gene>
<evidence type="ECO:0000259" key="2">
    <source>
        <dbReference type="PROSITE" id="PS50937"/>
    </source>
</evidence>
<evidence type="ECO:0000256" key="1">
    <source>
        <dbReference type="ARBA" id="ARBA00023125"/>
    </source>
</evidence>
<dbReference type="PANTHER" id="PTHR30204">
    <property type="entry name" value="REDOX-CYCLING DRUG-SENSING TRANSCRIPTIONAL ACTIVATOR SOXR"/>
    <property type="match status" value="1"/>
</dbReference>
<keyword evidence="1" id="KW-0238">DNA-binding</keyword>
<evidence type="ECO:0000313" key="3">
    <source>
        <dbReference type="EMBL" id="SFD72254.1"/>
    </source>
</evidence>
<dbReference type="PANTHER" id="PTHR30204:SF90">
    <property type="entry name" value="HTH-TYPE TRANSCRIPTIONAL ACTIVATOR MTA"/>
    <property type="match status" value="1"/>
</dbReference>
<feature type="domain" description="HTH merR-type" evidence="2">
    <location>
        <begin position="2"/>
        <end position="71"/>
    </location>
</feature>
<dbReference type="SUPFAM" id="SSF46955">
    <property type="entry name" value="Putative DNA-binding domain"/>
    <property type="match status" value="1"/>
</dbReference>
<keyword evidence="4" id="KW-1185">Reference proteome</keyword>
<name>A0A1I1UNH8_9BACL</name>
<dbReference type="GO" id="GO:0003700">
    <property type="term" value="F:DNA-binding transcription factor activity"/>
    <property type="evidence" value="ECO:0007669"/>
    <property type="project" value="InterPro"/>
</dbReference>
<evidence type="ECO:0000313" key="4">
    <source>
        <dbReference type="Proteomes" id="UP000198855"/>
    </source>
</evidence>
<dbReference type="CDD" id="cd01106">
    <property type="entry name" value="HTH_TipAL-Mta"/>
    <property type="match status" value="1"/>
</dbReference>
<dbReference type="InterPro" id="IPR009061">
    <property type="entry name" value="DNA-bd_dom_put_sf"/>
</dbReference>
<reference evidence="4" key="1">
    <citation type="submission" date="2016-10" db="EMBL/GenBank/DDBJ databases">
        <authorList>
            <person name="Varghese N."/>
            <person name="Submissions S."/>
        </authorList>
    </citation>
    <scope>NUCLEOTIDE SEQUENCE [LARGE SCALE GENOMIC DNA]</scope>
    <source>
        <strain evidence="4">CGMCC 1.10784</strain>
    </source>
</reference>
<dbReference type="Gene3D" id="1.10.1660.10">
    <property type="match status" value="1"/>
</dbReference>
<dbReference type="InterPro" id="IPR047057">
    <property type="entry name" value="MerR_fam"/>
</dbReference>
<dbReference type="EMBL" id="FOMT01000001">
    <property type="protein sequence ID" value="SFD72254.1"/>
    <property type="molecule type" value="Genomic_DNA"/>
</dbReference>
<proteinExistence type="predicted"/>
<dbReference type="Pfam" id="PF13411">
    <property type="entry name" value="MerR_1"/>
    <property type="match status" value="1"/>
</dbReference>
<dbReference type="Proteomes" id="UP000198855">
    <property type="component" value="Unassembled WGS sequence"/>
</dbReference>
<dbReference type="STRING" id="1045775.SAMN05216378_1141"/>
<sequence length="97" mass="11451">MLYTVKEVSEMSNVTIKTLHHYHKIGLLMPSEISEAGYRLYGIHELQRLQEILLYRELEFSLDQIKHLLNANPDRQSILQQQEALLSRMNICRKRTA</sequence>
<protein>
    <submittedName>
        <fullName evidence="3">MerR HTH family regulatory protein</fullName>
    </submittedName>
</protein>
<dbReference type="AlphaFoldDB" id="A0A1I1UNH8"/>
<dbReference type="InterPro" id="IPR000551">
    <property type="entry name" value="MerR-type_HTH_dom"/>
</dbReference>
<accession>A0A1I1UNH8</accession>
<dbReference type="GO" id="GO:0003677">
    <property type="term" value="F:DNA binding"/>
    <property type="evidence" value="ECO:0007669"/>
    <property type="project" value="UniProtKB-KW"/>
</dbReference>
<dbReference type="RefSeq" id="WP_342716260.1">
    <property type="nucleotide sequence ID" value="NZ_FOMT01000001.1"/>
</dbReference>
<organism evidence="3 4">
    <name type="scientific">Paenibacillus catalpae</name>
    <dbReference type="NCBI Taxonomy" id="1045775"/>
    <lineage>
        <taxon>Bacteria</taxon>
        <taxon>Bacillati</taxon>
        <taxon>Bacillota</taxon>
        <taxon>Bacilli</taxon>
        <taxon>Bacillales</taxon>
        <taxon>Paenibacillaceae</taxon>
        <taxon>Paenibacillus</taxon>
    </lineage>
</organism>
<dbReference type="SMART" id="SM00422">
    <property type="entry name" value="HTH_MERR"/>
    <property type="match status" value="1"/>
</dbReference>